<dbReference type="Pfam" id="PF00202">
    <property type="entry name" value="Aminotran_3"/>
    <property type="match status" value="1"/>
</dbReference>
<dbReference type="Proteomes" id="UP000245712">
    <property type="component" value="Unassembled WGS sequence"/>
</dbReference>
<dbReference type="Gene3D" id="3.90.1150.10">
    <property type="entry name" value="Aspartate Aminotransferase, domain 1"/>
    <property type="match status" value="1"/>
</dbReference>
<dbReference type="InterPro" id="IPR015422">
    <property type="entry name" value="PyrdxlP-dep_Trfase_small"/>
</dbReference>
<dbReference type="Gene3D" id="3.40.640.10">
    <property type="entry name" value="Type I PLP-dependent aspartate aminotransferase-like (Major domain)"/>
    <property type="match status" value="1"/>
</dbReference>
<dbReference type="EMBL" id="QEOB01000041">
    <property type="protein sequence ID" value="PVX61344.1"/>
    <property type="molecule type" value="Genomic_DNA"/>
</dbReference>
<dbReference type="PANTHER" id="PTHR42684:SF1">
    <property type="entry name" value="BETA-ALANINE--PYRUVATE AMINOTRANSFERASE"/>
    <property type="match status" value="1"/>
</dbReference>
<evidence type="ECO:0000313" key="7">
    <source>
        <dbReference type="Proteomes" id="UP000245712"/>
    </source>
</evidence>
<dbReference type="InterPro" id="IPR005814">
    <property type="entry name" value="Aminotrans_3"/>
</dbReference>
<keyword evidence="3" id="KW-0808">Transferase</keyword>
<name>A0ABX5K915_9BURK</name>
<reference evidence="6 7" key="1">
    <citation type="submission" date="2018-05" db="EMBL/GenBank/DDBJ databases">
        <title>Genomic Encyclopedia of Type Strains, Phase IV (KMG-V): Genome sequencing to study the core and pangenomes of soil and plant-associated prokaryotes.</title>
        <authorList>
            <person name="Whitman W."/>
        </authorList>
    </citation>
    <scope>NUCLEOTIDE SEQUENCE [LARGE SCALE GENOMIC DNA]</scope>
    <source>
        <strain evidence="6 7">SCZa-39</strain>
    </source>
</reference>
<dbReference type="InterPro" id="IPR015424">
    <property type="entry name" value="PyrdxlP-dep_Trfase"/>
</dbReference>
<dbReference type="SUPFAM" id="SSF53383">
    <property type="entry name" value="PLP-dependent transferases"/>
    <property type="match status" value="1"/>
</dbReference>
<dbReference type="RefSeq" id="WP_116614934.1">
    <property type="nucleotide sequence ID" value="NZ_CAJZAT010000197.1"/>
</dbReference>
<dbReference type="PIRSF" id="PIRSF000521">
    <property type="entry name" value="Transaminase_4ab_Lys_Orn"/>
    <property type="match status" value="1"/>
</dbReference>
<keyword evidence="7" id="KW-1185">Reference proteome</keyword>
<evidence type="ECO:0000313" key="6">
    <source>
        <dbReference type="EMBL" id="PVX61344.1"/>
    </source>
</evidence>
<accession>A0ABX5K915</accession>
<comment type="cofactor">
    <cofactor evidence="1">
        <name>pyridoxal 5'-phosphate</name>
        <dbReference type="ChEBI" id="CHEBI:597326"/>
    </cofactor>
</comment>
<gene>
    <name evidence="6" type="ORF">C7402_14156</name>
</gene>
<dbReference type="PROSITE" id="PS00600">
    <property type="entry name" value="AA_TRANSFER_CLASS_3"/>
    <property type="match status" value="1"/>
</dbReference>
<comment type="caution">
    <text evidence="6">The sequence shown here is derived from an EMBL/GenBank/DDBJ whole genome shotgun (WGS) entry which is preliminary data.</text>
</comment>
<protein>
    <submittedName>
        <fullName evidence="6">Beta-alanine--pyruvate transaminase</fullName>
    </submittedName>
</protein>
<dbReference type="CDD" id="cd00610">
    <property type="entry name" value="OAT_like"/>
    <property type="match status" value="1"/>
</dbReference>
<dbReference type="PANTHER" id="PTHR42684">
    <property type="entry name" value="ADENOSYLMETHIONINE-8-AMINO-7-OXONONANOATE AMINOTRANSFERASE"/>
    <property type="match status" value="1"/>
</dbReference>
<sequence length="451" mass="48453">MHSPSQLSAAPATGRDAFWMPFTANRRFKSVSQPLFVEADGMYYVRDDGKRVLDGIAGLWCVNAGHRRTEIVDAIAHAAYRLDYASSFQMGHPLAFEYAEALLDTAPAGFGQVFFSNSGSEAVDTALKIALAYHRARGEGQRVRLIGRERSYHGVGFGGLSVAGIGGQRKAFGNLLPFVDHLPSTYDRSQMAFSRGQPAWGAHLAEDLVRRIALHDPSTIAAVIVEPIAGSTGVLVPPVGYLERLREICDAHGILLIFDEVISGFGRVGDTFAATRLNVTPDLITSAKGLTNGAVPMGATFVRAPVYEALMQGSIDSIEFSHGYTYSGHPLACAAGLAALQIYRRENLFERARGLEAHWEKAAHELASRRGVLDIRNFGLLAAIDLAPWPGAPGKRGYDAHRRCLEAGVLIRAAGDTMLLSPPLIVTPEQIDTLFATLADALDANADGASA</sequence>
<dbReference type="InterPro" id="IPR049704">
    <property type="entry name" value="Aminotrans_3_PPA_site"/>
</dbReference>
<dbReference type="InterPro" id="IPR015421">
    <property type="entry name" value="PyrdxlP-dep_Trfase_major"/>
</dbReference>
<organism evidence="6 7">
    <name type="scientific">Paraburkholderia unamae</name>
    <dbReference type="NCBI Taxonomy" id="219649"/>
    <lineage>
        <taxon>Bacteria</taxon>
        <taxon>Pseudomonadati</taxon>
        <taxon>Pseudomonadota</taxon>
        <taxon>Betaproteobacteria</taxon>
        <taxon>Burkholderiales</taxon>
        <taxon>Burkholderiaceae</taxon>
        <taxon>Paraburkholderia</taxon>
    </lineage>
</organism>
<evidence type="ECO:0000256" key="4">
    <source>
        <dbReference type="ARBA" id="ARBA00022898"/>
    </source>
</evidence>
<evidence type="ECO:0000256" key="1">
    <source>
        <dbReference type="ARBA" id="ARBA00001933"/>
    </source>
</evidence>
<evidence type="ECO:0000256" key="5">
    <source>
        <dbReference type="RuleBase" id="RU003560"/>
    </source>
</evidence>
<keyword evidence="2" id="KW-0032">Aminotransferase</keyword>
<evidence type="ECO:0000256" key="2">
    <source>
        <dbReference type="ARBA" id="ARBA00022576"/>
    </source>
</evidence>
<keyword evidence="4 5" id="KW-0663">Pyridoxal phosphate</keyword>
<proteinExistence type="inferred from homology"/>
<comment type="similarity">
    <text evidence="5">Belongs to the class-III pyridoxal-phosphate-dependent aminotransferase family.</text>
</comment>
<evidence type="ECO:0000256" key="3">
    <source>
        <dbReference type="ARBA" id="ARBA00022679"/>
    </source>
</evidence>